<dbReference type="Proteomes" id="UP001597112">
    <property type="component" value="Unassembled WGS sequence"/>
</dbReference>
<reference evidence="3" key="1">
    <citation type="journal article" date="2019" name="Int. J. Syst. Evol. Microbiol.">
        <title>The Global Catalogue of Microorganisms (GCM) 10K type strain sequencing project: providing services to taxonomists for standard genome sequencing and annotation.</title>
        <authorList>
            <consortium name="The Broad Institute Genomics Platform"/>
            <consortium name="The Broad Institute Genome Sequencing Center for Infectious Disease"/>
            <person name="Wu L."/>
            <person name="Ma J."/>
        </authorList>
    </citation>
    <scope>NUCLEOTIDE SEQUENCE [LARGE SCALE GENOMIC DNA]</scope>
    <source>
        <strain evidence="3">CCUG 58938</strain>
    </source>
</reference>
<dbReference type="EMBL" id="JBHTKA010000003">
    <property type="protein sequence ID" value="MFD0999778.1"/>
    <property type="molecule type" value="Genomic_DNA"/>
</dbReference>
<name>A0ABW3K3F8_9BACT</name>
<sequence>MNYSHAQLHEQVTTIGLGAVKSIKDINPDILFQYKIFPKHIMTFLTQWQEEDREMQPGDTIIQQVYIPPINSVSLKLIFGVRIQSIIHEAARIGFSYETLEGHAERGISTFTIEQTGEEKLIFKIHTFSKPGNIFGKLLAPVFSLPYQAYCTREALKNVQRQLYIA</sequence>
<evidence type="ECO:0000313" key="3">
    <source>
        <dbReference type="Proteomes" id="UP001597112"/>
    </source>
</evidence>
<accession>A0ABW3K3F8</accession>
<dbReference type="Pfam" id="PF09348">
    <property type="entry name" value="DUF1990"/>
    <property type="match status" value="1"/>
</dbReference>
<organism evidence="2 3">
    <name type="scientific">Ohtaekwangia kribbensis</name>
    <dbReference type="NCBI Taxonomy" id="688913"/>
    <lineage>
        <taxon>Bacteria</taxon>
        <taxon>Pseudomonadati</taxon>
        <taxon>Bacteroidota</taxon>
        <taxon>Cytophagia</taxon>
        <taxon>Cytophagales</taxon>
        <taxon>Fulvivirgaceae</taxon>
        <taxon>Ohtaekwangia</taxon>
    </lineage>
</organism>
<comment type="caution">
    <text evidence="2">The sequence shown here is derived from an EMBL/GenBank/DDBJ whole genome shotgun (WGS) entry which is preliminary data.</text>
</comment>
<evidence type="ECO:0000259" key="1">
    <source>
        <dbReference type="Pfam" id="PF09348"/>
    </source>
</evidence>
<keyword evidence="3" id="KW-1185">Reference proteome</keyword>
<dbReference type="RefSeq" id="WP_377578781.1">
    <property type="nucleotide sequence ID" value="NZ_JBHTKA010000003.1"/>
</dbReference>
<dbReference type="InterPro" id="IPR018960">
    <property type="entry name" value="DUF1990"/>
</dbReference>
<protein>
    <submittedName>
        <fullName evidence="2">DUF1990 family protein</fullName>
    </submittedName>
</protein>
<evidence type="ECO:0000313" key="2">
    <source>
        <dbReference type="EMBL" id="MFD0999778.1"/>
    </source>
</evidence>
<proteinExistence type="predicted"/>
<feature type="domain" description="DUF1990" evidence="1">
    <location>
        <begin position="29"/>
        <end position="156"/>
    </location>
</feature>
<gene>
    <name evidence="2" type="ORF">ACFQ21_10685</name>
</gene>